<organism evidence="8 9">
    <name type="scientific">Marinobacter subterrani</name>
    <dbReference type="NCBI Taxonomy" id="1658765"/>
    <lineage>
        <taxon>Bacteria</taxon>
        <taxon>Pseudomonadati</taxon>
        <taxon>Pseudomonadota</taxon>
        <taxon>Gammaproteobacteria</taxon>
        <taxon>Pseudomonadales</taxon>
        <taxon>Marinobacteraceae</taxon>
        <taxon>Marinobacter</taxon>
    </lineage>
</organism>
<protein>
    <submittedName>
        <fullName evidence="8">Putative membrane protein, DUF373 family</fullName>
    </submittedName>
</protein>
<gene>
    <name evidence="8" type="ORF">Msub_11319</name>
</gene>
<dbReference type="Pfam" id="PF06146">
    <property type="entry name" value="PsiE"/>
    <property type="match status" value="1"/>
</dbReference>
<dbReference type="OrthoDB" id="598027at2"/>
<accession>A0A0J7M263</accession>
<name>A0A0J7M263_9GAMM</name>
<evidence type="ECO:0000256" key="1">
    <source>
        <dbReference type="ARBA" id="ARBA00004651"/>
    </source>
</evidence>
<keyword evidence="4 7" id="KW-1133">Transmembrane helix</keyword>
<evidence type="ECO:0000256" key="5">
    <source>
        <dbReference type="ARBA" id="ARBA00023136"/>
    </source>
</evidence>
<dbReference type="STRING" id="1658765.Msub_11319"/>
<evidence type="ECO:0000256" key="4">
    <source>
        <dbReference type="ARBA" id="ARBA00022989"/>
    </source>
</evidence>
<dbReference type="PATRIC" id="fig|1658765.3.peg.1309"/>
<feature type="transmembrane region" description="Helical" evidence="7">
    <location>
        <begin position="88"/>
        <end position="108"/>
    </location>
</feature>
<sequence>MVDHANESKPVQSPTERKHELHQELPVDFPDPFFRGLHRVIRFAIRVLAVLMVAVILWGVGDVIYIIYDRLITPPLLLLNINDIFYTFGAFMAVLIAVEIFINIRLYLGTNVFPVQLVVATALMAIARKVIVLDFETLTPMYLIGIAATTLALGLTYWLLRQGNQYHEWDD</sequence>
<reference evidence="8 9" key="1">
    <citation type="submission" date="2015-06" db="EMBL/GenBank/DDBJ databases">
        <title>Marinobacter subterrani, a genetically tractable neutrophilic iron-oxidizing strain isolated from the Soudan Iron Mine.</title>
        <authorList>
            <person name="Bonis B.M."/>
            <person name="Gralnick J.A."/>
        </authorList>
    </citation>
    <scope>NUCLEOTIDE SEQUENCE [LARGE SCALE GENOMIC DNA]</scope>
    <source>
        <strain evidence="8 9">JG233</strain>
    </source>
</reference>
<evidence type="ECO:0000256" key="7">
    <source>
        <dbReference type="SAM" id="Phobius"/>
    </source>
</evidence>
<proteinExistence type="predicted"/>
<dbReference type="AlphaFoldDB" id="A0A0J7M263"/>
<evidence type="ECO:0000313" key="9">
    <source>
        <dbReference type="Proteomes" id="UP000036102"/>
    </source>
</evidence>
<dbReference type="Proteomes" id="UP000036102">
    <property type="component" value="Unassembled WGS sequence"/>
</dbReference>
<keyword evidence="9" id="KW-1185">Reference proteome</keyword>
<feature type="region of interest" description="Disordered" evidence="6">
    <location>
        <begin position="1"/>
        <end position="20"/>
    </location>
</feature>
<feature type="transmembrane region" description="Helical" evidence="7">
    <location>
        <begin position="115"/>
        <end position="135"/>
    </location>
</feature>
<evidence type="ECO:0000256" key="3">
    <source>
        <dbReference type="ARBA" id="ARBA00022692"/>
    </source>
</evidence>
<evidence type="ECO:0000313" key="8">
    <source>
        <dbReference type="EMBL" id="KMQ75120.1"/>
    </source>
</evidence>
<feature type="transmembrane region" description="Helical" evidence="7">
    <location>
        <begin position="43"/>
        <end position="68"/>
    </location>
</feature>
<evidence type="ECO:0000256" key="6">
    <source>
        <dbReference type="SAM" id="MobiDB-lite"/>
    </source>
</evidence>
<feature type="transmembrane region" description="Helical" evidence="7">
    <location>
        <begin position="141"/>
        <end position="160"/>
    </location>
</feature>
<dbReference type="InterPro" id="IPR020948">
    <property type="entry name" value="P_starv_induced_PsiE-like"/>
</dbReference>
<dbReference type="EMBL" id="LFBU01000001">
    <property type="protein sequence ID" value="KMQ75120.1"/>
    <property type="molecule type" value="Genomic_DNA"/>
</dbReference>
<keyword evidence="2" id="KW-1003">Cell membrane</keyword>
<dbReference type="GO" id="GO:0005886">
    <property type="term" value="C:plasma membrane"/>
    <property type="evidence" value="ECO:0007669"/>
    <property type="project" value="UniProtKB-SubCell"/>
</dbReference>
<dbReference type="RefSeq" id="WP_048495255.1">
    <property type="nucleotide sequence ID" value="NZ_LFBU01000001.1"/>
</dbReference>
<keyword evidence="3 7" id="KW-0812">Transmembrane</keyword>
<evidence type="ECO:0000256" key="2">
    <source>
        <dbReference type="ARBA" id="ARBA00022475"/>
    </source>
</evidence>
<keyword evidence="5 7" id="KW-0472">Membrane</keyword>
<comment type="caution">
    <text evidence="8">The sequence shown here is derived from an EMBL/GenBank/DDBJ whole genome shotgun (WGS) entry which is preliminary data.</text>
</comment>
<comment type="subcellular location">
    <subcellularLocation>
        <location evidence="1">Cell membrane</location>
        <topology evidence="1">Multi-pass membrane protein</topology>
    </subcellularLocation>
</comment>